<dbReference type="EMBL" id="JRES01001351">
    <property type="protein sequence ID" value="KNC23431.1"/>
    <property type="molecule type" value="Genomic_DNA"/>
</dbReference>
<organism evidence="14 15">
    <name type="scientific">Lucilia cuprina</name>
    <name type="common">Green bottle fly</name>
    <name type="synonym">Australian sheep blowfly</name>
    <dbReference type="NCBI Taxonomy" id="7375"/>
    <lineage>
        <taxon>Eukaryota</taxon>
        <taxon>Metazoa</taxon>
        <taxon>Ecdysozoa</taxon>
        <taxon>Arthropoda</taxon>
        <taxon>Hexapoda</taxon>
        <taxon>Insecta</taxon>
        <taxon>Pterygota</taxon>
        <taxon>Neoptera</taxon>
        <taxon>Endopterygota</taxon>
        <taxon>Diptera</taxon>
        <taxon>Brachycera</taxon>
        <taxon>Muscomorpha</taxon>
        <taxon>Oestroidea</taxon>
        <taxon>Calliphoridae</taxon>
        <taxon>Luciliinae</taxon>
        <taxon>Lucilia</taxon>
    </lineage>
</organism>
<evidence type="ECO:0000256" key="5">
    <source>
        <dbReference type="ARBA" id="ARBA00022692"/>
    </source>
</evidence>
<keyword evidence="7" id="KW-0915">Sodium</keyword>
<evidence type="ECO:0000256" key="4">
    <source>
        <dbReference type="ARBA" id="ARBA00022461"/>
    </source>
</evidence>
<keyword evidence="6 13" id="KW-1133">Transmembrane helix</keyword>
<evidence type="ECO:0000256" key="6">
    <source>
        <dbReference type="ARBA" id="ARBA00022989"/>
    </source>
</evidence>
<evidence type="ECO:0000313" key="15">
    <source>
        <dbReference type="Proteomes" id="UP000037069"/>
    </source>
</evidence>
<dbReference type="AlphaFoldDB" id="A0A0L0BTU4"/>
<dbReference type="GO" id="GO:0015280">
    <property type="term" value="F:ligand-gated sodium channel activity"/>
    <property type="evidence" value="ECO:0007669"/>
    <property type="project" value="TreeGrafter"/>
</dbReference>
<dbReference type="InterPro" id="IPR001873">
    <property type="entry name" value="ENaC"/>
</dbReference>
<protein>
    <recommendedName>
        <fullName evidence="16">Sodium channel protein Nach</fullName>
    </recommendedName>
</protein>
<keyword evidence="9 13" id="KW-0472">Membrane</keyword>
<proteinExistence type="inferred from homology"/>
<comment type="caution">
    <text evidence="14">The sequence shown here is derived from an EMBL/GenBank/DDBJ whole genome shotgun (WGS) entry which is preliminary data.</text>
</comment>
<evidence type="ECO:0000256" key="13">
    <source>
        <dbReference type="SAM" id="Phobius"/>
    </source>
</evidence>
<keyword evidence="11 12" id="KW-0407">Ion channel</keyword>
<feature type="transmembrane region" description="Helical" evidence="13">
    <location>
        <begin position="410"/>
        <end position="430"/>
    </location>
</feature>
<reference evidence="14 15" key="1">
    <citation type="journal article" date="2015" name="Nat. Commun.">
        <title>Lucilia cuprina genome unlocks parasitic fly biology to underpin future interventions.</title>
        <authorList>
            <person name="Anstead C.A."/>
            <person name="Korhonen P.K."/>
            <person name="Young N.D."/>
            <person name="Hall R.S."/>
            <person name="Jex A.R."/>
            <person name="Murali S.C."/>
            <person name="Hughes D.S."/>
            <person name="Lee S.F."/>
            <person name="Perry T."/>
            <person name="Stroehlein A.J."/>
            <person name="Ansell B.R."/>
            <person name="Breugelmans B."/>
            <person name="Hofmann A."/>
            <person name="Qu J."/>
            <person name="Dugan S."/>
            <person name="Lee S.L."/>
            <person name="Chao H."/>
            <person name="Dinh H."/>
            <person name="Han Y."/>
            <person name="Doddapaneni H.V."/>
            <person name="Worley K.C."/>
            <person name="Muzny D.M."/>
            <person name="Ioannidis P."/>
            <person name="Waterhouse R.M."/>
            <person name="Zdobnov E.M."/>
            <person name="James P.J."/>
            <person name="Bagnall N.H."/>
            <person name="Kotze A.C."/>
            <person name="Gibbs R.A."/>
            <person name="Richards S."/>
            <person name="Batterham P."/>
            <person name="Gasser R.B."/>
        </authorList>
    </citation>
    <scope>NUCLEOTIDE SEQUENCE [LARGE SCALE GENOMIC DNA]</scope>
    <source>
        <strain evidence="14 15">LS</strain>
        <tissue evidence="14">Full body</tissue>
    </source>
</reference>
<dbReference type="Gene3D" id="1.10.287.770">
    <property type="entry name" value="YojJ-like"/>
    <property type="match status" value="1"/>
</dbReference>
<evidence type="ECO:0000256" key="8">
    <source>
        <dbReference type="ARBA" id="ARBA00023065"/>
    </source>
</evidence>
<accession>A0A0L0BTU4</accession>
<evidence type="ECO:0000256" key="7">
    <source>
        <dbReference type="ARBA" id="ARBA00023053"/>
    </source>
</evidence>
<evidence type="ECO:0000256" key="10">
    <source>
        <dbReference type="ARBA" id="ARBA00023201"/>
    </source>
</evidence>
<name>A0A0L0BTU4_LUCCU</name>
<keyword evidence="4 12" id="KW-0894">Sodium channel</keyword>
<evidence type="ECO:0000256" key="9">
    <source>
        <dbReference type="ARBA" id="ARBA00023136"/>
    </source>
</evidence>
<comment type="subcellular location">
    <subcellularLocation>
        <location evidence="1">Membrane</location>
        <topology evidence="1">Multi-pass membrane protein</topology>
    </subcellularLocation>
</comment>
<sequence>MNCKQYWNKTLGESSIHGFPYLVRRQLHWLEKLFWAAAIIAATYSSLDICLNQWKRFRDNPIVYAMELAWGKSNFPFVGITLCSESSNQEDMDEIISQNWDVTSMSNATQYKYYVDFLNILNSLNIMSLDKLKPYENDSSLINLEFLEILVFMRNKSIPRQVYANTANNEQKLTASSFDVEGREQIYAAAMTEIGICRTTSQLTRYTNPFGNLKSLKVSDISYCDIMNECNTKIFPKVGVDSSLLIFLHNVEDIVAPYDQGAIMRHATMEGSLTIELLLGLTTAETEVRNLPIAYRKCRYKDENNLKYFEIYRPGLCRIECRINVAMQKCGCKPYFYVVAPHLPVCNIKGMLCLTHERWLKEAQCNCPNLCEEETYVSMQTTLQKDESTKFERTIIVKLFLPRMAMKRRVVFSTDQLIMSFGGAIGLFLGASFISIYGLLYVLSEYIFANVWSCLKMKRNAKKHHTGAVRRVTIVEEAY</sequence>
<evidence type="ECO:0000256" key="1">
    <source>
        <dbReference type="ARBA" id="ARBA00004141"/>
    </source>
</evidence>
<evidence type="ECO:0000256" key="3">
    <source>
        <dbReference type="ARBA" id="ARBA00022448"/>
    </source>
</evidence>
<evidence type="ECO:0000256" key="11">
    <source>
        <dbReference type="ARBA" id="ARBA00023303"/>
    </source>
</evidence>
<dbReference type="OMA" id="YVGEQFE"/>
<dbReference type="PANTHER" id="PTHR11690:SF240">
    <property type="entry name" value="PICKPOCKET 25-RELATED"/>
    <property type="match status" value="1"/>
</dbReference>
<feature type="transmembrane region" description="Helical" evidence="13">
    <location>
        <begin position="436"/>
        <end position="455"/>
    </location>
</feature>
<comment type="similarity">
    <text evidence="2 12">Belongs to the amiloride-sensitive sodium channel (TC 1.A.6) family.</text>
</comment>
<gene>
    <name evidence="14" type="ORF">FF38_13352</name>
</gene>
<evidence type="ECO:0008006" key="16">
    <source>
        <dbReference type="Google" id="ProtNLM"/>
    </source>
</evidence>
<dbReference type="OrthoDB" id="5874059at2759"/>
<dbReference type="Gene3D" id="1.10.287.820">
    <property type="entry name" value="Acid-sensing ion channel domain"/>
    <property type="match status" value="1"/>
</dbReference>
<keyword evidence="10 12" id="KW-0739">Sodium transport</keyword>
<keyword evidence="8 12" id="KW-0406">Ion transport</keyword>
<evidence type="ECO:0000256" key="2">
    <source>
        <dbReference type="ARBA" id="ARBA00007193"/>
    </source>
</evidence>
<keyword evidence="3 12" id="KW-0813">Transport</keyword>
<evidence type="ECO:0000256" key="12">
    <source>
        <dbReference type="RuleBase" id="RU000679"/>
    </source>
</evidence>
<dbReference type="PANTHER" id="PTHR11690">
    <property type="entry name" value="AMILORIDE-SENSITIVE SODIUM CHANNEL-RELATED"/>
    <property type="match status" value="1"/>
</dbReference>
<keyword evidence="15" id="KW-1185">Reference proteome</keyword>
<keyword evidence="5 12" id="KW-0812">Transmembrane</keyword>
<evidence type="ECO:0000313" key="14">
    <source>
        <dbReference type="EMBL" id="KNC23431.1"/>
    </source>
</evidence>
<dbReference type="Pfam" id="PF00858">
    <property type="entry name" value="ASC"/>
    <property type="match status" value="1"/>
</dbReference>
<dbReference type="GO" id="GO:0005886">
    <property type="term" value="C:plasma membrane"/>
    <property type="evidence" value="ECO:0007669"/>
    <property type="project" value="TreeGrafter"/>
</dbReference>
<dbReference type="Proteomes" id="UP000037069">
    <property type="component" value="Unassembled WGS sequence"/>
</dbReference>